<dbReference type="AlphaFoldDB" id="A0A382FLQ1"/>
<accession>A0A382FLQ1</accession>
<dbReference type="EMBL" id="UINC01050523">
    <property type="protein sequence ID" value="SVB63579.1"/>
    <property type="molecule type" value="Genomic_DNA"/>
</dbReference>
<gene>
    <name evidence="1" type="ORF">METZ01_LOCUS216433</name>
</gene>
<sequence>PSVYQGEAEVFQSESRQVLLGPFEETEIKTVLAQGKMILYSWEVDRGDIYVDFHGHEPGVNDYWVRYQEQQEGVGGNGSLVAPFEGQHGWYWLNYNEFPVVITLNISGYYSDIIDLSANF</sequence>
<evidence type="ECO:0000313" key="1">
    <source>
        <dbReference type="EMBL" id="SVB63579.1"/>
    </source>
</evidence>
<organism evidence="1">
    <name type="scientific">marine metagenome</name>
    <dbReference type="NCBI Taxonomy" id="408172"/>
    <lineage>
        <taxon>unclassified sequences</taxon>
        <taxon>metagenomes</taxon>
        <taxon>ecological metagenomes</taxon>
    </lineage>
</organism>
<proteinExistence type="predicted"/>
<protein>
    <submittedName>
        <fullName evidence="1">Uncharacterized protein</fullName>
    </submittedName>
</protein>
<reference evidence="1" key="1">
    <citation type="submission" date="2018-05" db="EMBL/GenBank/DDBJ databases">
        <authorList>
            <person name="Lanie J.A."/>
            <person name="Ng W.-L."/>
            <person name="Kazmierczak K.M."/>
            <person name="Andrzejewski T.M."/>
            <person name="Davidsen T.M."/>
            <person name="Wayne K.J."/>
            <person name="Tettelin H."/>
            <person name="Glass J.I."/>
            <person name="Rusch D."/>
            <person name="Podicherti R."/>
            <person name="Tsui H.-C.T."/>
            <person name="Winkler M.E."/>
        </authorList>
    </citation>
    <scope>NUCLEOTIDE SEQUENCE</scope>
</reference>
<name>A0A382FLQ1_9ZZZZ</name>
<feature type="non-terminal residue" evidence="1">
    <location>
        <position position="1"/>
    </location>
</feature>